<proteinExistence type="inferred from homology"/>
<keyword evidence="9" id="KW-1185">Reference proteome</keyword>
<dbReference type="Gene3D" id="3.90.230.10">
    <property type="entry name" value="Creatinase/methionine aminopeptidase superfamily"/>
    <property type="match status" value="1"/>
</dbReference>
<evidence type="ECO:0000256" key="4">
    <source>
        <dbReference type="ARBA" id="ARBA00023049"/>
    </source>
</evidence>
<dbReference type="GO" id="GO:0046872">
    <property type="term" value="F:metal ion binding"/>
    <property type="evidence" value="ECO:0007669"/>
    <property type="project" value="UniProtKB-KW"/>
</dbReference>
<dbReference type="EMBL" id="MJUW02000044">
    <property type="protein sequence ID" value="OQD46303.1"/>
    <property type="molecule type" value="Genomic_DNA"/>
</dbReference>
<reference evidence="8 9" key="1">
    <citation type="journal article" date="2016" name="Genome Announc.">
        <title>Draft Genome Sequence of the Anaerobic Ammonium-Oxidizing Bacterium 'Candidatus Brocadia sp. 40'.</title>
        <authorList>
            <person name="Ali M."/>
            <person name="Haroon M.F."/>
            <person name="Narita Y."/>
            <person name="Zhang L."/>
            <person name="Rangel Shaw D."/>
            <person name="Okabe S."/>
            <person name="Saikaly P.E."/>
        </authorList>
    </citation>
    <scope>NUCLEOTIDE SEQUENCE [LARGE SCALE GENOMIC DNA]</scope>
    <source>
        <strain evidence="8 9">40</strain>
    </source>
</reference>
<dbReference type="Proteomes" id="UP000242219">
    <property type="component" value="Unassembled WGS sequence"/>
</dbReference>
<dbReference type="InterPro" id="IPR001131">
    <property type="entry name" value="Peptidase_M24B_aminopep-P_CS"/>
</dbReference>
<evidence type="ECO:0000256" key="5">
    <source>
        <dbReference type="RuleBase" id="RU000590"/>
    </source>
</evidence>
<dbReference type="InterPro" id="IPR000994">
    <property type="entry name" value="Pept_M24"/>
</dbReference>
<keyword evidence="2 5" id="KW-0479">Metal-binding</keyword>
<gene>
    <name evidence="8" type="ORF">BIY37_04240</name>
</gene>
<dbReference type="Pfam" id="PF01321">
    <property type="entry name" value="Creatinase_N"/>
    <property type="match status" value="1"/>
</dbReference>
<evidence type="ECO:0000256" key="3">
    <source>
        <dbReference type="ARBA" id="ARBA00022801"/>
    </source>
</evidence>
<evidence type="ECO:0000256" key="2">
    <source>
        <dbReference type="ARBA" id="ARBA00022723"/>
    </source>
</evidence>
<evidence type="ECO:0000256" key="1">
    <source>
        <dbReference type="ARBA" id="ARBA00022670"/>
    </source>
</evidence>
<dbReference type="PANTHER" id="PTHR46112:SF3">
    <property type="entry name" value="AMINOPEPTIDASE YPDF"/>
    <property type="match status" value="1"/>
</dbReference>
<dbReference type="InterPro" id="IPR029149">
    <property type="entry name" value="Creatin/AminoP/Spt16_N"/>
</dbReference>
<feature type="domain" description="Creatinase N-terminal" evidence="7">
    <location>
        <begin position="4"/>
        <end position="126"/>
    </location>
</feature>
<dbReference type="PROSITE" id="PS00491">
    <property type="entry name" value="PROLINE_PEPTIDASE"/>
    <property type="match status" value="1"/>
</dbReference>
<name>A0A1V6M1M2_9BACT</name>
<dbReference type="InterPro" id="IPR050659">
    <property type="entry name" value="Peptidase_M24B"/>
</dbReference>
<evidence type="ECO:0000313" key="9">
    <source>
        <dbReference type="Proteomes" id="UP000242219"/>
    </source>
</evidence>
<dbReference type="SUPFAM" id="SSF55920">
    <property type="entry name" value="Creatinase/aminopeptidase"/>
    <property type="match status" value="1"/>
</dbReference>
<keyword evidence="3" id="KW-0378">Hydrolase</keyword>
<evidence type="ECO:0008006" key="10">
    <source>
        <dbReference type="Google" id="ProtNLM"/>
    </source>
</evidence>
<dbReference type="InterPro" id="IPR000587">
    <property type="entry name" value="Creatinase_N"/>
</dbReference>
<comment type="caution">
    <text evidence="8">The sequence shown here is derived from an EMBL/GenBank/DDBJ whole genome shotgun (WGS) entry which is preliminary data.</text>
</comment>
<dbReference type="SUPFAM" id="SSF53092">
    <property type="entry name" value="Creatinase/prolidase N-terminal domain"/>
    <property type="match status" value="1"/>
</dbReference>
<evidence type="ECO:0000313" key="8">
    <source>
        <dbReference type="EMBL" id="OQD46303.1"/>
    </source>
</evidence>
<keyword evidence="4" id="KW-0482">Metalloprotease</keyword>
<feature type="domain" description="Peptidase M24" evidence="6">
    <location>
        <begin position="136"/>
        <end position="337"/>
    </location>
</feature>
<dbReference type="GO" id="GO:0006508">
    <property type="term" value="P:proteolysis"/>
    <property type="evidence" value="ECO:0007669"/>
    <property type="project" value="UniProtKB-KW"/>
</dbReference>
<protein>
    <recommendedName>
        <fullName evidence="10">Xaa-Pro dipeptidase</fullName>
    </recommendedName>
</protein>
<evidence type="ECO:0000259" key="7">
    <source>
        <dbReference type="Pfam" id="PF01321"/>
    </source>
</evidence>
<dbReference type="RefSeq" id="WP_070066578.1">
    <property type="nucleotide sequence ID" value="NZ_MJUW02000044.1"/>
</dbReference>
<dbReference type="AlphaFoldDB" id="A0A1V6M1M2"/>
<dbReference type="PANTHER" id="PTHR46112">
    <property type="entry name" value="AMINOPEPTIDASE"/>
    <property type="match status" value="1"/>
</dbReference>
<dbReference type="InterPro" id="IPR036005">
    <property type="entry name" value="Creatinase/aminopeptidase-like"/>
</dbReference>
<organism evidence="8 9">
    <name type="scientific">Candidatus Brocadia sapporoensis</name>
    <dbReference type="NCBI Taxonomy" id="392547"/>
    <lineage>
        <taxon>Bacteria</taxon>
        <taxon>Pseudomonadati</taxon>
        <taxon>Planctomycetota</taxon>
        <taxon>Candidatus Brocadiia</taxon>
        <taxon>Candidatus Brocadiales</taxon>
        <taxon>Candidatus Brocadiaceae</taxon>
        <taxon>Candidatus Brocadia</taxon>
    </lineage>
</organism>
<comment type="similarity">
    <text evidence="5">Belongs to the peptidase M24B family.</text>
</comment>
<dbReference type="Pfam" id="PF00557">
    <property type="entry name" value="Peptidase_M24"/>
    <property type="match status" value="1"/>
</dbReference>
<evidence type="ECO:0000259" key="6">
    <source>
        <dbReference type="Pfam" id="PF00557"/>
    </source>
</evidence>
<accession>A0A1V6M1M2</accession>
<dbReference type="Gene3D" id="3.40.350.10">
    <property type="entry name" value="Creatinase/prolidase N-terminal domain"/>
    <property type="match status" value="1"/>
</dbReference>
<keyword evidence="1" id="KW-0645">Protease</keyword>
<dbReference type="GO" id="GO:0008237">
    <property type="term" value="F:metallopeptidase activity"/>
    <property type="evidence" value="ECO:0007669"/>
    <property type="project" value="UniProtKB-KW"/>
</dbReference>
<sequence>MGCLKKIKQTLTDENIDGFLITNAVNIRYVTNFTGSESILLITPECDYLFTDFRYIEQAHQDIPWIKIVEKKNSLERTICGKLKRLKIKKLYVESLYLTVCQYHDITDGNDGICLIPTKGIVEQYRKRKTAQELAKIRTAIHIAERAYDVVRKKIRTGISEKRIADFIEYEIRNQGGERSSFEIICAAGQRASLPHARATNRIIQGKEAVLIDWGVCFQFYNSDLTRIHFTDKISSEYRKIYQIVLDAQNFAIDSIKPGRKAKDVDHAARNYIQKKGFTKCFGHGLGHGIGLEVHEGPTINGRSKEILEENMVFTVEPGIYIPGWGGVRIEDMVLVTSCGYEVLSQAPKKLKEITI</sequence>